<evidence type="ECO:0000313" key="3">
    <source>
        <dbReference type="EnsemblPlants" id="AES79139"/>
    </source>
</evidence>
<dbReference type="EMBL" id="CM001223">
    <property type="protein sequence ID" value="AES79139.2"/>
    <property type="molecule type" value="Genomic_DNA"/>
</dbReference>
<proteinExistence type="predicted"/>
<dbReference type="HOGENOM" id="CLU_1211366_0_0_1"/>
<reference evidence="2 4" key="2">
    <citation type="journal article" date="2014" name="BMC Genomics">
        <title>An improved genome release (version Mt4.0) for the model legume Medicago truncatula.</title>
        <authorList>
            <person name="Tang H."/>
            <person name="Krishnakumar V."/>
            <person name="Bidwell S."/>
            <person name="Rosen B."/>
            <person name="Chan A."/>
            <person name="Zhou S."/>
            <person name="Gentzbittel L."/>
            <person name="Childs K.L."/>
            <person name="Yandell M."/>
            <person name="Gundlach H."/>
            <person name="Mayer K.F."/>
            <person name="Schwartz D.C."/>
            <person name="Town C.D."/>
        </authorList>
    </citation>
    <scope>GENOME REANNOTATION</scope>
    <source>
        <strain evidence="3 4">cv. Jemalong A17</strain>
    </source>
</reference>
<dbReference type="STRING" id="3880.G7L183"/>
<dbReference type="Proteomes" id="UP000002051">
    <property type="component" value="Unassembled WGS sequence"/>
</dbReference>
<dbReference type="PANTHER" id="PTHR33710:SF77">
    <property type="entry name" value="DNASE I-LIKE SUPERFAMILY PROTEIN"/>
    <property type="match status" value="1"/>
</dbReference>
<organism evidence="2 4">
    <name type="scientific">Medicago truncatula</name>
    <name type="common">Barrel medic</name>
    <name type="synonym">Medicago tribuloides</name>
    <dbReference type="NCBI Taxonomy" id="3880"/>
    <lineage>
        <taxon>Eukaryota</taxon>
        <taxon>Viridiplantae</taxon>
        <taxon>Streptophyta</taxon>
        <taxon>Embryophyta</taxon>
        <taxon>Tracheophyta</taxon>
        <taxon>Spermatophyta</taxon>
        <taxon>Magnoliopsida</taxon>
        <taxon>eudicotyledons</taxon>
        <taxon>Gunneridae</taxon>
        <taxon>Pentapetalae</taxon>
        <taxon>rosids</taxon>
        <taxon>fabids</taxon>
        <taxon>Fabales</taxon>
        <taxon>Fabaceae</taxon>
        <taxon>Papilionoideae</taxon>
        <taxon>50 kb inversion clade</taxon>
        <taxon>NPAAA clade</taxon>
        <taxon>Hologalegina</taxon>
        <taxon>IRL clade</taxon>
        <taxon>Trifolieae</taxon>
        <taxon>Medicago</taxon>
    </lineage>
</organism>
<gene>
    <name evidence="2" type="ordered locus">MTR_7g058360</name>
</gene>
<evidence type="ECO:0008006" key="5">
    <source>
        <dbReference type="Google" id="ProtNLM"/>
    </source>
</evidence>
<feature type="signal peptide" evidence="1">
    <location>
        <begin position="1"/>
        <end position="18"/>
    </location>
</feature>
<keyword evidence="4" id="KW-1185">Reference proteome</keyword>
<reference evidence="3" key="3">
    <citation type="submission" date="2015-04" db="UniProtKB">
        <authorList>
            <consortium name="EnsemblPlants"/>
        </authorList>
    </citation>
    <scope>IDENTIFICATION</scope>
    <source>
        <strain evidence="3">cv. Jemalong A17</strain>
    </source>
</reference>
<dbReference type="PANTHER" id="PTHR33710">
    <property type="entry name" value="BNAC02G09200D PROTEIN"/>
    <property type="match status" value="1"/>
</dbReference>
<protein>
    <recommendedName>
        <fullName evidence="5">Endonuclease/exonuclease/phosphatase</fullName>
    </recommendedName>
</protein>
<feature type="chain" id="PRO_5014573972" description="Endonuclease/exonuclease/phosphatase" evidence="1">
    <location>
        <begin position="19"/>
        <end position="229"/>
    </location>
</feature>
<name>G7L183_MEDTR</name>
<reference evidence="2 4" key="1">
    <citation type="journal article" date="2011" name="Nature">
        <title>The Medicago genome provides insight into the evolution of rhizobial symbioses.</title>
        <authorList>
            <person name="Young N.D."/>
            <person name="Debelle F."/>
            <person name="Oldroyd G.E."/>
            <person name="Geurts R."/>
            <person name="Cannon S.B."/>
            <person name="Udvardi M.K."/>
            <person name="Benedito V.A."/>
            <person name="Mayer K.F."/>
            <person name="Gouzy J."/>
            <person name="Schoof H."/>
            <person name="Van de Peer Y."/>
            <person name="Proost S."/>
            <person name="Cook D.R."/>
            <person name="Meyers B.C."/>
            <person name="Spannagl M."/>
            <person name="Cheung F."/>
            <person name="De Mita S."/>
            <person name="Krishnakumar V."/>
            <person name="Gundlach H."/>
            <person name="Zhou S."/>
            <person name="Mudge J."/>
            <person name="Bharti A.K."/>
            <person name="Murray J.D."/>
            <person name="Naoumkina M.A."/>
            <person name="Rosen B."/>
            <person name="Silverstein K.A."/>
            <person name="Tang H."/>
            <person name="Rombauts S."/>
            <person name="Zhao P.X."/>
            <person name="Zhou P."/>
            <person name="Barbe V."/>
            <person name="Bardou P."/>
            <person name="Bechner M."/>
            <person name="Bellec A."/>
            <person name="Berger A."/>
            <person name="Berges H."/>
            <person name="Bidwell S."/>
            <person name="Bisseling T."/>
            <person name="Choisne N."/>
            <person name="Couloux A."/>
            <person name="Denny R."/>
            <person name="Deshpande S."/>
            <person name="Dai X."/>
            <person name="Doyle J.J."/>
            <person name="Dudez A.M."/>
            <person name="Farmer A.D."/>
            <person name="Fouteau S."/>
            <person name="Franken C."/>
            <person name="Gibelin C."/>
            <person name="Gish J."/>
            <person name="Goldstein S."/>
            <person name="Gonzalez A.J."/>
            <person name="Green P.J."/>
            <person name="Hallab A."/>
            <person name="Hartog M."/>
            <person name="Hua A."/>
            <person name="Humphray S.J."/>
            <person name="Jeong D.H."/>
            <person name="Jing Y."/>
            <person name="Jocker A."/>
            <person name="Kenton S.M."/>
            <person name="Kim D.J."/>
            <person name="Klee K."/>
            <person name="Lai H."/>
            <person name="Lang C."/>
            <person name="Lin S."/>
            <person name="Macmil S.L."/>
            <person name="Magdelenat G."/>
            <person name="Matthews L."/>
            <person name="McCorrison J."/>
            <person name="Monaghan E.L."/>
            <person name="Mun J.H."/>
            <person name="Najar F.Z."/>
            <person name="Nicholson C."/>
            <person name="Noirot C."/>
            <person name="O'Bleness M."/>
            <person name="Paule C.R."/>
            <person name="Poulain J."/>
            <person name="Prion F."/>
            <person name="Qin B."/>
            <person name="Qu C."/>
            <person name="Retzel E.F."/>
            <person name="Riddle C."/>
            <person name="Sallet E."/>
            <person name="Samain S."/>
            <person name="Samson N."/>
            <person name="Sanders I."/>
            <person name="Saurat O."/>
            <person name="Scarpelli C."/>
            <person name="Schiex T."/>
            <person name="Segurens B."/>
            <person name="Severin A.J."/>
            <person name="Sherrier D.J."/>
            <person name="Shi R."/>
            <person name="Sims S."/>
            <person name="Singer S.R."/>
            <person name="Sinharoy S."/>
            <person name="Sterck L."/>
            <person name="Viollet A."/>
            <person name="Wang B.B."/>
            <person name="Wang K."/>
            <person name="Wang M."/>
            <person name="Wang X."/>
            <person name="Warfsmann J."/>
            <person name="Weissenbach J."/>
            <person name="White D.D."/>
            <person name="White J.D."/>
            <person name="Wiley G.B."/>
            <person name="Wincker P."/>
            <person name="Xing Y."/>
            <person name="Yang L."/>
            <person name="Yao Z."/>
            <person name="Ying F."/>
            <person name="Zhai J."/>
            <person name="Zhou L."/>
            <person name="Zuber A."/>
            <person name="Denarie J."/>
            <person name="Dixon R.A."/>
            <person name="May G.D."/>
            <person name="Schwartz D.C."/>
            <person name="Rogers J."/>
            <person name="Quetier F."/>
            <person name="Town C.D."/>
            <person name="Roe B.A."/>
        </authorList>
    </citation>
    <scope>NUCLEOTIDE SEQUENCE [LARGE SCALE GENOMIC DNA]</scope>
    <source>
        <strain evidence="2">A17</strain>
        <strain evidence="3 4">cv. Jemalong A17</strain>
    </source>
</reference>
<evidence type="ECO:0000313" key="2">
    <source>
        <dbReference type="EMBL" id="AES79139.2"/>
    </source>
</evidence>
<dbReference type="PaxDb" id="3880-AES79139"/>
<accession>A0A0C3W690</accession>
<dbReference type="EnsemblPlants" id="AES79139">
    <property type="protein sequence ID" value="AES79139"/>
    <property type="gene ID" value="MTR_7g058360"/>
</dbReference>
<evidence type="ECO:0000256" key="1">
    <source>
        <dbReference type="SAM" id="SignalP"/>
    </source>
</evidence>
<accession>G7L183</accession>
<sequence>MEKSLLFLLYILQHPVTREDFCGKPSTPYNNSIISLGTSLVTSIIGAHEHQGHFPPARIPMTDFQNWSKIFNFLHLPTRGLDRSICNQAWLDMCQSTSCSTLIKTKSDHYPLLLHFETADSTFASSFKFLKMWSLHDNCKDAIASCWKTTITGCPMFILTKKLLLLKQRLEIWNKETFGNVHELVTTAIRILEERNFICLKDYVIRLIQQSQDKKSLLTHVHCRHRREE</sequence>
<keyword evidence="1" id="KW-0732">Signal</keyword>
<dbReference type="AlphaFoldDB" id="G7L183"/>
<evidence type="ECO:0000313" key="4">
    <source>
        <dbReference type="Proteomes" id="UP000002051"/>
    </source>
</evidence>